<dbReference type="KEGG" id="rgl:CS053_10140"/>
<dbReference type="Pfam" id="PF00083">
    <property type="entry name" value="Sugar_tr"/>
    <property type="match status" value="1"/>
</dbReference>
<evidence type="ECO:0000313" key="9">
    <source>
        <dbReference type="EMBL" id="QEE24818.1"/>
    </source>
</evidence>
<evidence type="ECO:0000313" key="10">
    <source>
        <dbReference type="Proteomes" id="UP000321807"/>
    </source>
</evidence>
<gene>
    <name evidence="9" type="ORF">CS053_10140</name>
</gene>
<feature type="transmembrane region" description="Helical" evidence="7">
    <location>
        <begin position="344"/>
        <end position="361"/>
    </location>
</feature>
<reference evidence="9 10" key="1">
    <citation type="submission" date="2019-08" db="EMBL/GenBank/DDBJ databases">
        <title>Complete genome sequence of Rhodanobacter glycinis strain T01E-68 isolated from tomato root.</title>
        <authorList>
            <person name="Weon H.-Y."/>
            <person name="Lee S.A."/>
        </authorList>
    </citation>
    <scope>NUCLEOTIDE SEQUENCE [LARGE SCALE GENOMIC DNA]</scope>
    <source>
        <strain evidence="9 10">T01E-68</strain>
    </source>
</reference>
<evidence type="ECO:0000256" key="3">
    <source>
        <dbReference type="ARBA" id="ARBA00022448"/>
    </source>
</evidence>
<comment type="similarity">
    <text evidence="2">Belongs to the major facilitator superfamily. Sugar transporter (TC 2.A.1.1) family.</text>
</comment>
<evidence type="ECO:0000256" key="2">
    <source>
        <dbReference type="ARBA" id="ARBA00010992"/>
    </source>
</evidence>
<dbReference type="SUPFAM" id="SSF103473">
    <property type="entry name" value="MFS general substrate transporter"/>
    <property type="match status" value="1"/>
</dbReference>
<feature type="transmembrane region" description="Helical" evidence="7">
    <location>
        <begin position="61"/>
        <end position="93"/>
    </location>
</feature>
<dbReference type="Proteomes" id="UP000321807">
    <property type="component" value="Chromosome"/>
</dbReference>
<feature type="transmembrane region" description="Helical" evidence="7">
    <location>
        <begin position="407"/>
        <end position="427"/>
    </location>
</feature>
<feature type="transmembrane region" description="Helical" evidence="7">
    <location>
        <begin position="433"/>
        <end position="453"/>
    </location>
</feature>
<feature type="transmembrane region" description="Helical" evidence="7">
    <location>
        <begin position="105"/>
        <end position="125"/>
    </location>
</feature>
<dbReference type="GO" id="GO:0022857">
    <property type="term" value="F:transmembrane transporter activity"/>
    <property type="evidence" value="ECO:0007669"/>
    <property type="project" value="InterPro"/>
</dbReference>
<dbReference type="AlphaFoldDB" id="A0A5B9DZ19"/>
<evidence type="ECO:0000256" key="6">
    <source>
        <dbReference type="ARBA" id="ARBA00023136"/>
    </source>
</evidence>
<dbReference type="CDD" id="cd17316">
    <property type="entry name" value="MFS_SV2_like"/>
    <property type="match status" value="1"/>
</dbReference>
<evidence type="ECO:0000259" key="8">
    <source>
        <dbReference type="PROSITE" id="PS50850"/>
    </source>
</evidence>
<organism evidence="9 10">
    <name type="scientific">Rhodanobacter glycinis</name>
    <dbReference type="NCBI Taxonomy" id="582702"/>
    <lineage>
        <taxon>Bacteria</taxon>
        <taxon>Pseudomonadati</taxon>
        <taxon>Pseudomonadota</taxon>
        <taxon>Gammaproteobacteria</taxon>
        <taxon>Lysobacterales</taxon>
        <taxon>Rhodanobacteraceae</taxon>
        <taxon>Rhodanobacter</taxon>
    </lineage>
</organism>
<dbReference type="EMBL" id="CP042807">
    <property type="protein sequence ID" value="QEE24818.1"/>
    <property type="molecule type" value="Genomic_DNA"/>
</dbReference>
<accession>A0A5B9DZ19</accession>
<keyword evidence="5 7" id="KW-1133">Transmembrane helix</keyword>
<dbReference type="InterPro" id="IPR005828">
    <property type="entry name" value="MFS_sugar_transport-like"/>
</dbReference>
<dbReference type="InterPro" id="IPR020846">
    <property type="entry name" value="MFS_dom"/>
</dbReference>
<feature type="domain" description="Major facilitator superfamily (MFS) profile" evidence="8">
    <location>
        <begin position="25"/>
        <end position="457"/>
    </location>
</feature>
<feature type="transmembrane region" description="Helical" evidence="7">
    <location>
        <begin position="367"/>
        <end position="387"/>
    </location>
</feature>
<feature type="transmembrane region" description="Helical" evidence="7">
    <location>
        <begin position="196"/>
        <end position="214"/>
    </location>
</feature>
<dbReference type="PANTHER" id="PTHR23511:SF34">
    <property type="entry name" value="SYNAPTIC VESICLE GLYCOPROTEIN 2"/>
    <property type="match status" value="1"/>
</dbReference>
<proteinExistence type="inferred from homology"/>
<feature type="transmembrane region" description="Helical" evidence="7">
    <location>
        <begin position="163"/>
        <end position="184"/>
    </location>
</feature>
<keyword evidence="6 7" id="KW-0472">Membrane</keyword>
<keyword evidence="3" id="KW-0813">Transport</keyword>
<dbReference type="Gene3D" id="1.20.1250.20">
    <property type="entry name" value="MFS general substrate transporter like domains"/>
    <property type="match status" value="1"/>
</dbReference>
<feature type="transmembrane region" description="Helical" evidence="7">
    <location>
        <begin position="131"/>
        <end position="151"/>
    </location>
</feature>
<comment type="subcellular location">
    <subcellularLocation>
        <location evidence="1">Membrane</location>
        <topology evidence="1">Multi-pass membrane protein</topology>
    </subcellularLocation>
</comment>
<dbReference type="RefSeq" id="WP_147627335.1">
    <property type="nucleotide sequence ID" value="NZ_CP042807.1"/>
</dbReference>
<dbReference type="GO" id="GO:0016020">
    <property type="term" value="C:membrane"/>
    <property type="evidence" value="ECO:0007669"/>
    <property type="project" value="UniProtKB-SubCell"/>
</dbReference>
<keyword evidence="4 7" id="KW-0812">Transmembrane</keyword>
<feature type="transmembrane region" description="Helical" evidence="7">
    <location>
        <begin position="318"/>
        <end position="337"/>
    </location>
</feature>
<sequence length="466" mass="50821">MSETESASIAARLDRLPPSRTVWTIVILISLGGVFEFYDLFFTGYVAPGMIKSGLFSPHSLGFFAALDSIRIAGFGTFVFSTFAGLWVGVVLLGHLPDRFGRRPVFTWSLVWYVGCTAVMAFQQTGEMLNVWRFIAGVGFAVQLVTIDTYISELIPGPERGRAFSINQFITFCVVPVVALLAWLLVPVRPLGFDGWRWVVLIGSVGAAVVWLLIRKIPESPRWLALQGRQDEAEAVMAMIERKVCAERGRPLPPPQPVPAQEHGSSRFRDIFSAGYGKRTVMLSVFNMAQVIGFYGFAAWVPTLLIARGITLTHSLEYSFVIAIANPIGPLLGTLFADRVERKLQIMIGLVVMGLAMLAFSQSSSPVALIILGVLFTLAANVMSYAYHSYQAELYPTRIRARAIGFVYSWSRLAAAFAGLAIGYFLGAGGVPAVAIFIAIAMVIGIVVIGVFGPATRGISLERINH</sequence>
<name>A0A5B9DZ19_9GAMM</name>
<evidence type="ECO:0000256" key="7">
    <source>
        <dbReference type="SAM" id="Phobius"/>
    </source>
</evidence>
<evidence type="ECO:0000256" key="4">
    <source>
        <dbReference type="ARBA" id="ARBA00022692"/>
    </source>
</evidence>
<evidence type="ECO:0000256" key="1">
    <source>
        <dbReference type="ARBA" id="ARBA00004141"/>
    </source>
</evidence>
<dbReference type="PANTHER" id="PTHR23511">
    <property type="entry name" value="SYNAPTIC VESICLE GLYCOPROTEIN 2"/>
    <property type="match status" value="1"/>
</dbReference>
<dbReference type="InterPro" id="IPR036259">
    <property type="entry name" value="MFS_trans_sf"/>
</dbReference>
<dbReference type="PROSITE" id="PS50850">
    <property type="entry name" value="MFS"/>
    <property type="match status" value="1"/>
</dbReference>
<protein>
    <submittedName>
        <fullName evidence="9">MFS transporter</fullName>
    </submittedName>
</protein>
<feature type="transmembrane region" description="Helical" evidence="7">
    <location>
        <begin position="285"/>
        <end position="306"/>
    </location>
</feature>
<feature type="transmembrane region" description="Helical" evidence="7">
    <location>
        <begin position="21"/>
        <end position="41"/>
    </location>
</feature>
<evidence type="ECO:0000256" key="5">
    <source>
        <dbReference type="ARBA" id="ARBA00022989"/>
    </source>
</evidence>